<feature type="transmembrane region" description="Helical" evidence="1">
    <location>
        <begin position="16"/>
        <end position="34"/>
    </location>
</feature>
<feature type="transmembrane region" description="Helical" evidence="1">
    <location>
        <begin position="210"/>
        <end position="234"/>
    </location>
</feature>
<name>A0A4S4M1Y8_9AGAM</name>
<comment type="caution">
    <text evidence="2">The sequence shown here is derived from an EMBL/GenBank/DDBJ whole genome shotgun (WGS) entry which is preliminary data.</text>
</comment>
<organism evidence="2 3">
    <name type="scientific">Bondarzewia mesenterica</name>
    <dbReference type="NCBI Taxonomy" id="1095465"/>
    <lineage>
        <taxon>Eukaryota</taxon>
        <taxon>Fungi</taxon>
        <taxon>Dikarya</taxon>
        <taxon>Basidiomycota</taxon>
        <taxon>Agaricomycotina</taxon>
        <taxon>Agaricomycetes</taxon>
        <taxon>Russulales</taxon>
        <taxon>Bondarzewiaceae</taxon>
        <taxon>Bondarzewia</taxon>
    </lineage>
</organism>
<sequence>MLSFAESEIVALCIESVTYGFYLLLFAACLNILFGRRKENAMNVRLLAATCMLFCLITWHIVIDAVRVVLAFRSSDLVAGADLYYSDVKSVGSVMKTAVYVTITAVSDAFILYRCFVVWNGMLTVVAFPALLFLADVGTGIAAVIALTKLNPSQNFYVKEQARITETFFATTLAVNGLCTALIAYRVWASQRLFASQNKEMKPFSGFSRIIVIVVESGAIYSTTLILVVATYVTQSTPAFNVFLDITSPIIGVAFSMIIVRVGLGVSPDDSRSLVSSMAFAQNYKSTKRSTTSTGMASTTVAGSLAVRPEDSFQMRAKPSQSTASESNPDILGMQKDDEFSLQDATQKITFANSHIVA</sequence>
<dbReference type="AlphaFoldDB" id="A0A4S4M1Y8"/>
<protein>
    <submittedName>
        <fullName evidence="2">Uncharacterized protein</fullName>
    </submittedName>
</protein>
<accession>A0A4S4M1Y8</accession>
<evidence type="ECO:0000313" key="2">
    <source>
        <dbReference type="EMBL" id="THH18348.1"/>
    </source>
</evidence>
<feature type="transmembrane region" description="Helical" evidence="1">
    <location>
        <begin position="125"/>
        <end position="148"/>
    </location>
</feature>
<keyword evidence="1" id="KW-1133">Transmembrane helix</keyword>
<proteinExistence type="predicted"/>
<dbReference type="EMBL" id="SGPL01000078">
    <property type="protein sequence ID" value="THH18348.1"/>
    <property type="molecule type" value="Genomic_DNA"/>
</dbReference>
<keyword evidence="1" id="KW-0472">Membrane</keyword>
<keyword evidence="1" id="KW-0812">Transmembrane</keyword>
<dbReference type="Proteomes" id="UP000310158">
    <property type="component" value="Unassembled WGS sequence"/>
</dbReference>
<feature type="transmembrane region" description="Helical" evidence="1">
    <location>
        <begin position="46"/>
        <end position="70"/>
    </location>
</feature>
<keyword evidence="3" id="KW-1185">Reference proteome</keyword>
<reference evidence="2 3" key="1">
    <citation type="submission" date="2019-02" db="EMBL/GenBank/DDBJ databases">
        <title>Genome sequencing of the rare red list fungi Bondarzewia mesenterica.</title>
        <authorList>
            <person name="Buettner E."/>
            <person name="Kellner H."/>
        </authorList>
    </citation>
    <scope>NUCLEOTIDE SEQUENCE [LARGE SCALE GENOMIC DNA]</scope>
    <source>
        <strain evidence="2 3">DSM 108281</strain>
    </source>
</reference>
<gene>
    <name evidence="2" type="ORF">EW146_g2618</name>
</gene>
<feature type="transmembrane region" description="Helical" evidence="1">
    <location>
        <begin position="246"/>
        <end position="264"/>
    </location>
</feature>
<dbReference type="OrthoDB" id="3346544at2759"/>
<feature type="transmembrane region" description="Helical" evidence="1">
    <location>
        <begin position="168"/>
        <end position="189"/>
    </location>
</feature>
<evidence type="ECO:0000256" key="1">
    <source>
        <dbReference type="SAM" id="Phobius"/>
    </source>
</evidence>
<feature type="transmembrane region" description="Helical" evidence="1">
    <location>
        <begin position="90"/>
        <end position="113"/>
    </location>
</feature>
<evidence type="ECO:0000313" key="3">
    <source>
        <dbReference type="Proteomes" id="UP000310158"/>
    </source>
</evidence>